<dbReference type="Proteomes" id="UP001370299">
    <property type="component" value="Unassembled WGS sequence"/>
</dbReference>
<name>A0ABU8YFG0_9MICO</name>
<evidence type="ECO:0000313" key="3">
    <source>
        <dbReference type="EMBL" id="MEK0173247.1"/>
    </source>
</evidence>
<dbReference type="InterPro" id="IPR040841">
    <property type="entry name" value="Luciferase_dom"/>
</dbReference>
<dbReference type="EMBL" id="JBBLYY010000078">
    <property type="protein sequence ID" value="MEK0173247.1"/>
    <property type="molecule type" value="Genomic_DNA"/>
</dbReference>
<proteinExistence type="predicted"/>
<dbReference type="Pfam" id="PF17648">
    <property type="entry name" value="Luciferase"/>
    <property type="match status" value="1"/>
</dbReference>
<reference evidence="3 4" key="1">
    <citation type="submission" date="2024-03" db="EMBL/GenBank/DDBJ databases">
        <title>Whole genomes of four grape xylem sap localized bacterial endophytes.</title>
        <authorList>
            <person name="Kumar G."/>
            <person name="Savka M.A."/>
        </authorList>
    </citation>
    <scope>NUCLEOTIDE SEQUENCE [LARGE SCALE GENOMIC DNA]</scope>
    <source>
        <strain evidence="3 4">RIT_GXS8</strain>
    </source>
</reference>
<accession>A0ABU8YFG0</accession>
<keyword evidence="4" id="KW-1185">Reference proteome</keyword>
<feature type="region of interest" description="Disordered" evidence="1">
    <location>
        <begin position="1"/>
        <end position="20"/>
    </location>
</feature>
<comment type="caution">
    <text evidence="3">The sequence shown here is derived from an EMBL/GenBank/DDBJ whole genome shotgun (WGS) entry which is preliminary data.</text>
</comment>
<dbReference type="RefSeq" id="WP_340196270.1">
    <property type="nucleotide sequence ID" value="NZ_JBBKAP010000021.1"/>
</dbReference>
<protein>
    <recommendedName>
        <fullName evidence="2">Luciferase domain-containing protein</fullName>
    </recommendedName>
</protein>
<gene>
    <name evidence="3" type="ORF">WMN62_17360</name>
</gene>
<evidence type="ECO:0000313" key="4">
    <source>
        <dbReference type="Proteomes" id="UP001370299"/>
    </source>
</evidence>
<feature type="domain" description="Luciferase" evidence="2">
    <location>
        <begin position="19"/>
        <end position="60"/>
    </location>
</feature>
<sequence length="78" mass="8489">MISTPRPGVRPSVSDDGPQRQLTALGWATPHQYEDHGTEFLVYGPRDDHEVDVVLSIIAESLAFARDPGDEQPGHGPV</sequence>
<organism evidence="3 4">
    <name type="scientific">Curtobacterium citreum</name>
    <dbReference type="NCBI Taxonomy" id="2036"/>
    <lineage>
        <taxon>Bacteria</taxon>
        <taxon>Bacillati</taxon>
        <taxon>Actinomycetota</taxon>
        <taxon>Actinomycetes</taxon>
        <taxon>Micrococcales</taxon>
        <taxon>Microbacteriaceae</taxon>
        <taxon>Curtobacterium</taxon>
    </lineage>
</organism>
<evidence type="ECO:0000259" key="2">
    <source>
        <dbReference type="Pfam" id="PF17648"/>
    </source>
</evidence>
<evidence type="ECO:0000256" key="1">
    <source>
        <dbReference type="SAM" id="MobiDB-lite"/>
    </source>
</evidence>